<evidence type="ECO:0000256" key="4">
    <source>
        <dbReference type="ARBA" id="ARBA00022519"/>
    </source>
</evidence>
<gene>
    <name evidence="10" type="ORF">H8699_08080</name>
</gene>
<name>A0A926HJ05_9FIRM</name>
<dbReference type="InterPro" id="IPR018076">
    <property type="entry name" value="T2SS_GspF_dom"/>
</dbReference>
<evidence type="ECO:0000313" key="11">
    <source>
        <dbReference type="Proteomes" id="UP000654279"/>
    </source>
</evidence>
<dbReference type="PANTHER" id="PTHR30012:SF0">
    <property type="entry name" value="TYPE II SECRETION SYSTEM PROTEIN F-RELATED"/>
    <property type="match status" value="1"/>
</dbReference>
<evidence type="ECO:0000256" key="8">
    <source>
        <dbReference type="SAM" id="Phobius"/>
    </source>
</evidence>
<keyword evidence="3" id="KW-1003">Cell membrane</keyword>
<dbReference type="InterPro" id="IPR042094">
    <property type="entry name" value="T2SS_GspF_sf"/>
</dbReference>
<protein>
    <submittedName>
        <fullName evidence="10">Type II secretion system F family protein</fullName>
    </submittedName>
</protein>
<dbReference type="Pfam" id="PF00482">
    <property type="entry name" value="T2SSF"/>
    <property type="match status" value="2"/>
</dbReference>
<evidence type="ECO:0000256" key="1">
    <source>
        <dbReference type="ARBA" id="ARBA00004429"/>
    </source>
</evidence>
<evidence type="ECO:0000256" key="2">
    <source>
        <dbReference type="ARBA" id="ARBA00005745"/>
    </source>
</evidence>
<evidence type="ECO:0000256" key="5">
    <source>
        <dbReference type="ARBA" id="ARBA00022692"/>
    </source>
</evidence>
<comment type="subcellular location">
    <subcellularLocation>
        <location evidence="1">Cell inner membrane</location>
        <topology evidence="1">Multi-pass membrane protein</topology>
    </subcellularLocation>
</comment>
<comment type="similarity">
    <text evidence="2">Belongs to the GSP F family.</text>
</comment>
<evidence type="ECO:0000256" key="3">
    <source>
        <dbReference type="ARBA" id="ARBA00022475"/>
    </source>
</evidence>
<dbReference type="InterPro" id="IPR003004">
    <property type="entry name" value="GspF/PilC"/>
</dbReference>
<dbReference type="Proteomes" id="UP000654279">
    <property type="component" value="Unassembled WGS sequence"/>
</dbReference>
<dbReference type="RefSeq" id="WP_249285235.1">
    <property type="nucleotide sequence ID" value="NZ_JACRSO010000003.1"/>
</dbReference>
<evidence type="ECO:0000256" key="6">
    <source>
        <dbReference type="ARBA" id="ARBA00022989"/>
    </source>
</evidence>
<keyword evidence="7 8" id="KW-0472">Membrane</keyword>
<feature type="domain" description="Type II secretion system protein GspF" evidence="9">
    <location>
        <begin position="16"/>
        <end position="138"/>
    </location>
</feature>
<keyword evidence="11" id="KW-1185">Reference proteome</keyword>
<dbReference type="Gene3D" id="1.20.81.30">
    <property type="entry name" value="Type II secretion system (T2SS), domain F"/>
    <property type="match status" value="2"/>
</dbReference>
<keyword evidence="6 8" id="KW-1133">Transmembrane helix</keyword>
<keyword evidence="4" id="KW-0997">Cell inner membrane</keyword>
<evidence type="ECO:0000256" key="7">
    <source>
        <dbReference type="ARBA" id="ARBA00023136"/>
    </source>
</evidence>
<evidence type="ECO:0000259" key="9">
    <source>
        <dbReference type="Pfam" id="PF00482"/>
    </source>
</evidence>
<feature type="transmembrane region" description="Helical" evidence="8">
    <location>
        <begin position="320"/>
        <end position="346"/>
    </location>
</feature>
<organism evidence="10 11">
    <name type="scientific">Luoshenia tenuis</name>
    <dbReference type="NCBI Taxonomy" id="2763654"/>
    <lineage>
        <taxon>Bacteria</taxon>
        <taxon>Bacillati</taxon>
        <taxon>Bacillota</taxon>
        <taxon>Clostridia</taxon>
        <taxon>Christensenellales</taxon>
        <taxon>Christensenellaceae</taxon>
        <taxon>Luoshenia</taxon>
    </lineage>
</organism>
<feature type="transmembrane region" description="Helical" evidence="8">
    <location>
        <begin position="168"/>
        <end position="186"/>
    </location>
</feature>
<comment type="caution">
    <text evidence="10">The sequence shown here is derived from an EMBL/GenBank/DDBJ whole genome shotgun (WGS) entry which is preliminary data.</text>
</comment>
<feature type="transmembrane region" description="Helical" evidence="8">
    <location>
        <begin position="119"/>
        <end position="140"/>
    </location>
</feature>
<feature type="domain" description="Type II secretion system protein GspF" evidence="9">
    <location>
        <begin position="216"/>
        <end position="338"/>
    </location>
</feature>
<sequence>MAKKVRQLSNQEIAAFCEQLSFIVKAGITLQEGLVMMAEDLKGGEGAALLGQLLEHVELGQPLAYALRESGVFPDYMVNMVQIGEAAGRLEEVLDALTAYYQRSEALSRAIRSSITYPLVMIAVMVAVILVIIIEVLPVFQEVFAQLGGEVSTFVQGMMDFGATVSRYSAWIIGALVALVLAFLILRSFPKGRGALSALYAAIFRKTNDTLSSGRFASAMALMLSSGMDVDECLEMATDLIEDERVRRKIAAAREQVAAGEGFANAIVSAGLFSGLYGKMVTIGFQTGALDSVMHKIAARYEEETDRRLGALIAALEPTLVAILSIIVGMILLSVMLPLLGVMSAIG</sequence>
<dbReference type="PANTHER" id="PTHR30012">
    <property type="entry name" value="GENERAL SECRETION PATHWAY PROTEIN"/>
    <property type="match status" value="1"/>
</dbReference>
<keyword evidence="5 8" id="KW-0812">Transmembrane</keyword>
<dbReference type="AlphaFoldDB" id="A0A926HJ05"/>
<accession>A0A926HJ05</accession>
<proteinExistence type="inferred from homology"/>
<dbReference type="PRINTS" id="PR00812">
    <property type="entry name" value="BCTERIALGSPF"/>
</dbReference>
<dbReference type="EMBL" id="JACRSO010000003">
    <property type="protein sequence ID" value="MBC8529382.1"/>
    <property type="molecule type" value="Genomic_DNA"/>
</dbReference>
<dbReference type="GO" id="GO:0005886">
    <property type="term" value="C:plasma membrane"/>
    <property type="evidence" value="ECO:0007669"/>
    <property type="project" value="UniProtKB-SubCell"/>
</dbReference>
<evidence type="ECO:0000313" key="10">
    <source>
        <dbReference type="EMBL" id="MBC8529382.1"/>
    </source>
</evidence>
<dbReference type="FunFam" id="1.20.81.30:FF:000001">
    <property type="entry name" value="Type II secretion system protein F"/>
    <property type="match status" value="1"/>
</dbReference>
<reference evidence="10" key="1">
    <citation type="submission" date="2020-08" db="EMBL/GenBank/DDBJ databases">
        <title>Genome public.</title>
        <authorList>
            <person name="Liu C."/>
            <person name="Sun Q."/>
        </authorList>
    </citation>
    <scope>NUCLEOTIDE SEQUENCE</scope>
    <source>
        <strain evidence="10">NSJ-44</strain>
    </source>
</reference>